<dbReference type="Proteomes" id="UP000817658">
    <property type="component" value="Chromosome 1"/>
</dbReference>
<feature type="compositionally biased region" description="Basic and acidic residues" evidence="1">
    <location>
        <begin position="80"/>
        <end position="90"/>
    </location>
</feature>
<reference evidence="2" key="1">
    <citation type="journal article" date="2002" name="Nature">
        <title>The genome sequence and structure of rice chromosome 1.</title>
        <authorList>
            <person name="Sasaki T."/>
            <person name="Matsumoto T."/>
            <person name="Yamamoto K."/>
            <person name="Sakata K."/>
            <person name="Baba T."/>
            <person name="Katayose Y."/>
            <person name="Wu J."/>
            <person name="Niimura Y."/>
            <person name="Cheng Z."/>
            <person name="Nagamura Y."/>
            <person name="Antonio B.A."/>
            <person name="Kanamori H."/>
            <person name="Hosokawa S."/>
            <person name="Masukawa M."/>
            <person name="Arikawa K."/>
            <person name="Chiden Y."/>
            <person name="Hayashi M."/>
            <person name="Okamoto M."/>
            <person name="Ando T."/>
            <person name="Aoki H."/>
            <person name="Arita K."/>
            <person name="Hamada M."/>
            <person name="Harada C."/>
            <person name="Hijishita S."/>
            <person name="Honda M."/>
            <person name="Ichikawa Y."/>
            <person name="Idonuma A."/>
            <person name="Iijima M."/>
            <person name="Ikeda M."/>
            <person name="Ikeno M."/>
            <person name="Itoh S."/>
            <person name="Itoh T."/>
            <person name="Itoh Y."/>
            <person name="Itoh Y."/>
            <person name="Iwabuchi A."/>
            <person name="Kamiya K."/>
            <person name="Karasawa W."/>
            <person name="Katagiri S."/>
            <person name="Kikuta A."/>
            <person name="Kobayashi N."/>
            <person name="Kono I."/>
            <person name="Machita K."/>
            <person name="Maehara T."/>
            <person name="Mizuno H."/>
            <person name="Mizubayashi T."/>
            <person name="Mukai Y."/>
            <person name="Nagasaki H."/>
            <person name="Nakashima M."/>
            <person name="Nakama Y."/>
            <person name="Nakamichi Y."/>
            <person name="Nakamura M."/>
            <person name="Namiki N."/>
            <person name="Negishi M."/>
            <person name="Ohta I."/>
            <person name="Ono N."/>
            <person name="Saji S."/>
            <person name="Sakai K."/>
            <person name="Shibata M."/>
            <person name="Shimokawa T."/>
            <person name="Shomura A."/>
            <person name="Song J."/>
            <person name="Takazaki Y."/>
            <person name="Terasawa K."/>
            <person name="Tsuji K."/>
            <person name="Waki K."/>
            <person name="Yamagata H."/>
            <person name="Yamane H."/>
            <person name="Yoshiki S."/>
            <person name="Yoshihara R."/>
            <person name="Yukawa K."/>
            <person name="Zhong H."/>
            <person name="Iwama H."/>
            <person name="Endo T."/>
            <person name="Ito H."/>
            <person name="Hahn J.H."/>
            <person name="Kim H.I."/>
            <person name="Eun M.Y."/>
            <person name="Yano M."/>
            <person name="Jiang J."/>
            <person name="Gojobori T."/>
        </authorList>
    </citation>
    <scope>NUCLEOTIDE SEQUENCE [LARGE SCALE GENOMIC DNA]</scope>
</reference>
<accession>Q8LRC3</accession>
<proteinExistence type="predicted"/>
<protein>
    <submittedName>
        <fullName evidence="2">Uncharacterized protein</fullName>
    </submittedName>
</protein>
<feature type="region of interest" description="Disordered" evidence="1">
    <location>
        <begin position="1"/>
        <end position="23"/>
    </location>
</feature>
<dbReference type="EMBL" id="AP003230">
    <property type="protein sequence ID" value="BAB93191.1"/>
    <property type="molecule type" value="Genomic_DNA"/>
</dbReference>
<sequence length="131" mass="14066">MKGRRGGGGRMAGDGTAHRREKGGDACRRLICCNGGSVVGNGSRRRVAEADWCGKVAAADWLGGGGGKARDGVDGGALGRGERWRRPSRERGRRRLGGLRLSWAGSPRRREEKKRGMGQKKGKLAQNKKEV</sequence>
<evidence type="ECO:0000313" key="2">
    <source>
        <dbReference type="EMBL" id="BAB93191.1"/>
    </source>
</evidence>
<gene>
    <name evidence="2" type="primary">P0031D02.27</name>
</gene>
<dbReference type="AlphaFoldDB" id="Q8LRC3"/>
<feature type="region of interest" description="Disordered" evidence="1">
    <location>
        <begin position="64"/>
        <end position="131"/>
    </location>
</feature>
<evidence type="ECO:0000256" key="1">
    <source>
        <dbReference type="SAM" id="MobiDB-lite"/>
    </source>
</evidence>
<name>Q8LRC3_ORYSJ</name>
<organism evidence="2">
    <name type="scientific">Oryza sativa subsp. japonica</name>
    <name type="common">Rice</name>
    <dbReference type="NCBI Taxonomy" id="39947"/>
    <lineage>
        <taxon>Eukaryota</taxon>
        <taxon>Viridiplantae</taxon>
        <taxon>Streptophyta</taxon>
        <taxon>Embryophyta</taxon>
        <taxon>Tracheophyta</taxon>
        <taxon>Spermatophyta</taxon>
        <taxon>Magnoliopsida</taxon>
        <taxon>Liliopsida</taxon>
        <taxon>Poales</taxon>
        <taxon>Poaceae</taxon>
        <taxon>BOP clade</taxon>
        <taxon>Oryzoideae</taxon>
        <taxon>Oryzeae</taxon>
        <taxon>Oryzinae</taxon>
        <taxon>Oryza</taxon>
        <taxon>Oryza sativa</taxon>
    </lineage>
</organism>